<accession>G2W8G5</accession>
<dbReference type="AlphaFoldDB" id="G2W8G5"/>
<evidence type="ECO:0000313" key="2">
    <source>
        <dbReference type="EMBL" id="GAA21358.1"/>
    </source>
</evidence>
<proteinExistence type="predicted"/>
<evidence type="ECO:0000256" key="1">
    <source>
        <dbReference type="SAM" id="SignalP"/>
    </source>
</evidence>
<keyword evidence="1" id="KW-0732">Signal</keyword>
<reference evidence="2 3" key="1">
    <citation type="journal article" date="2011" name="DNA Res.">
        <title>Whole-genome sequencing of sake yeast Saccharomyces cerevisiae Kyokai no. 7.</title>
        <authorList>
            <person name="Akao T."/>
            <person name="Yashiro I."/>
            <person name="Hosoyama A."/>
            <person name="Kitagaki H."/>
            <person name="Horikawa H."/>
            <person name="Watanabe D."/>
            <person name="Akada R."/>
            <person name="Ando Y."/>
            <person name="Harashima S."/>
            <person name="Inoue T."/>
            <person name="Inoue Y."/>
            <person name="Kajiwara S."/>
            <person name="Kitamoto K."/>
            <person name="Kitamoto N."/>
            <person name="Kobayashi O."/>
            <person name="Kuhara S."/>
            <person name="Masubuchi T."/>
            <person name="Mizoguchi H."/>
            <person name="Nakao Y."/>
            <person name="Nakazato A."/>
            <person name="Namise M."/>
            <person name="Oba T."/>
            <person name="Ogata T."/>
            <person name="Ohta A."/>
            <person name="Sato M."/>
            <person name="Shibasaki S."/>
            <person name="Takatsume Y."/>
            <person name="Tanimoto S."/>
            <person name="Tsuboi H."/>
            <person name="Nishimura A."/>
            <person name="Yoda K."/>
            <person name="Ishikawa T."/>
            <person name="Iwashita K."/>
            <person name="Fujita N."/>
            <person name="Shimoi H."/>
        </authorList>
    </citation>
    <scope>NUCLEOTIDE SEQUENCE [LARGE SCALE GENOMIC DNA]</scope>
    <source>
        <strain evidence="3">Kyokai no. 7 / NBRC 101557</strain>
    </source>
</reference>
<feature type="chain" id="PRO_5003438502" evidence="1">
    <location>
        <begin position="22"/>
        <end position="262"/>
    </location>
</feature>
<sequence>MVSFRIFSLILLLAKAHYTYADSCDSELNKRDITEVPVNRPDVTEHLGPVTIASLNLSRFFDCLRSNTNLTSTVGYVPGVASINVNVSMSELGNYNQTLLDTCCDTNSYGLTQFDYLVFREGWEDDYVSIDRSETDNTIVRSNIVGEIGGANLQVNSELRPTNITSDSTWLMKRGTDMVINFESSTYQEATVCNVFTGVCVNRCKVTNAVGMSTTRSGLNYTGAYSHHQCTFKGRDDYKQIAGVHHKNTVYWAYGGATMRIE</sequence>
<gene>
    <name evidence="2" type="primary">K7_00005</name>
    <name evidence="2" type="ORF">SYK7_000051</name>
</gene>
<name>G2W8G5_YEASK</name>
<dbReference type="HOGENOM" id="CLU_1062483_0_0_1"/>
<evidence type="ECO:0000313" key="3">
    <source>
        <dbReference type="Proteomes" id="UP000001608"/>
    </source>
</evidence>
<organism evidence="2 3">
    <name type="scientific">Saccharomyces cerevisiae (strain Kyokai no. 7 / NBRC 101557)</name>
    <name type="common">Baker's yeast</name>
    <dbReference type="NCBI Taxonomy" id="721032"/>
    <lineage>
        <taxon>Eukaryota</taxon>
        <taxon>Fungi</taxon>
        <taxon>Dikarya</taxon>
        <taxon>Ascomycota</taxon>
        <taxon>Saccharomycotina</taxon>
        <taxon>Saccharomycetes</taxon>
        <taxon>Saccharomycetales</taxon>
        <taxon>Saccharomycetaceae</taxon>
        <taxon>Saccharomyces</taxon>
    </lineage>
</organism>
<feature type="signal peptide" evidence="1">
    <location>
        <begin position="1"/>
        <end position="21"/>
    </location>
</feature>
<dbReference type="OrthoDB" id="4071382at2759"/>
<dbReference type="EMBL" id="DG000037">
    <property type="protein sequence ID" value="GAA21358.1"/>
    <property type="molecule type" value="Genomic_DNA"/>
</dbReference>
<dbReference type="Proteomes" id="UP000001608">
    <property type="component" value="Chromosome 1"/>
</dbReference>
<comment type="caution">
    <text evidence="2">The sequence shown here is derived from an EMBL/GenBank/DDBJ whole genome shotgun (WGS) entry which is preliminary data.</text>
</comment>
<protein>
    <submittedName>
        <fullName evidence="2">K7_00005p</fullName>
    </submittedName>
</protein>